<dbReference type="GO" id="GO:0003910">
    <property type="term" value="F:DNA ligase (ATP) activity"/>
    <property type="evidence" value="ECO:0007669"/>
    <property type="project" value="UniProtKB-EC"/>
</dbReference>
<dbReference type="Gene3D" id="3.30.1490.70">
    <property type="match status" value="1"/>
</dbReference>
<comment type="catalytic activity">
    <reaction evidence="4">
        <text>ATP + (deoxyribonucleotide)n-3'-hydroxyl + 5'-phospho-(deoxyribonucleotide)m = (deoxyribonucleotide)n+m + AMP + diphosphate.</text>
        <dbReference type="EC" id="6.5.1.1"/>
    </reaction>
</comment>
<dbReference type="InterPro" id="IPR012310">
    <property type="entry name" value="DNA_ligase_ATP-dep_cent"/>
</dbReference>
<evidence type="ECO:0000313" key="7">
    <source>
        <dbReference type="Proteomes" id="UP000186102"/>
    </source>
</evidence>
<evidence type="ECO:0000259" key="5">
    <source>
        <dbReference type="PROSITE" id="PS50160"/>
    </source>
</evidence>
<evidence type="ECO:0000256" key="1">
    <source>
        <dbReference type="ARBA" id="ARBA00007572"/>
    </source>
</evidence>
<dbReference type="RefSeq" id="WP_075366097.1">
    <property type="nucleotide sequence ID" value="NZ_MLBF01000034.1"/>
</dbReference>
<dbReference type="PROSITE" id="PS50160">
    <property type="entry name" value="DNA_LIGASE_A3"/>
    <property type="match status" value="1"/>
</dbReference>
<dbReference type="SUPFAM" id="SSF56091">
    <property type="entry name" value="DNA ligase/mRNA capping enzyme, catalytic domain"/>
    <property type="match status" value="1"/>
</dbReference>
<evidence type="ECO:0000313" key="6">
    <source>
        <dbReference type="EMBL" id="OLN29306.1"/>
    </source>
</evidence>
<reference evidence="6 7" key="1">
    <citation type="submission" date="2016-09" db="EMBL/GenBank/DDBJ databases">
        <title>Complete genome of Desulfosporosinus sp. OL.</title>
        <authorList>
            <person name="Mardanov A."/>
            <person name="Beletsky A."/>
            <person name="Panova A."/>
            <person name="Karnachuk O."/>
            <person name="Ravin N."/>
        </authorList>
    </citation>
    <scope>NUCLEOTIDE SEQUENCE [LARGE SCALE GENOMIC DNA]</scope>
    <source>
        <strain evidence="6 7">OL</strain>
    </source>
</reference>
<dbReference type="Pfam" id="PF04679">
    <property type="entry name" value="DNA_ligase_A_C"/>
    <property type="match status" value="1"/>
</dbReference>
<dbReference type="Proteomes" id="UP000186102">
    <property type="component" value="Unassembled WGS sequence"/>
</dbReference>
<dbReference type="EMBL" id="MLBF01000034">
    <property type="protein sequence ID" value="OLN29306.1"/>
    <property type="molecule type" value="Genomic_DNA"/>
</dbReference>
<evidence type="ECO:0000256" key="3">
    <source>
        <dbReference type="ARBA" id="ARBA00022598"/>
    </source>
</evidence>
<dbReference type="SUPFAM" id="SSF50249">
    <property type="entry name" value="Nucleic acid-binding proteins"/>
    <property type="match status" value="1"/>
</dbReference>
<dbReference type="Pfam" id="PF01068">
    <property type="entry name" value="DNA_ligase_A_M"/>
    <property type="match status" value="1"/>
</dbReference>
<dbReference type="GO" id="GO:0006310">
    <property type="term" value="P:DNA recombination"/>
    <property type="evidence" value="ECO:0007669"/>
    <property type="project" value="InterPro"/>
</dbReference>
<dbReference type="InterPro" id="IPR012309">
    <property type="entry name" value="DNA_ligase_ATP-dep_C"/>
</dbReference>
<evidence type="ECO:0000256" key="2">
    <source>
        <dbReference type="ARBA" id="ARBA00012727"/>
    </source>
</evidence>
<dbReference type="EC" id="6.5.1.1" evidence="2"/>
<dbReference type="InterPro" id="IPR012340">
    <property type="entry name" value="NA-bd_OB-fold"/>
</dbReference>
<dbReference type="Gene3D" id="3.30.470.30">
    <property type="entry name" value="DNA ligase/mRNA capping enzyme"/>
    <property type="match status" value="1"/>
</dbReference>
<dbReference type="PANTHER" id="PTHR45674:SF4">
    <property type="entry name" value="DNA LIGASE 1"/>
    <property type="match status" value="1"/>
</dbReference>
<dbReference type="PANTHER" id="PTHR45674">
    <property type="entry name" value="DNA LIGASE 1/3 FAMILY MEMBER"/>
    <property type="match status" value="1"/>
</dbReference>
<gene>
    <name evidence="6" type="ORF">DSOL_3643</name>
</gene>
<dbReference type="InterPro" id="IPR050191">
    <property type="entry name" value="ATP-dep_DNA_ligase"/>
</dbReference>
<sequence>MIEAQFPVKVMEPIRVEALPVGNYLYQVKWDGMRWITYKSARGTSFQTKAQKVFRERFAELDHCFDWLPRESMIDGEVVVLRDGLPHFPSLLRRLHSHSLKPSELEVDYVIFDILFWEGNDWRKKPLGERLDFLEQCSPPSERCHKIETFTDGSRLWEGIERLGLEGMVAKVSTSLYRGGKDSSWLKLKKFQEQSFFVGGIKFKGDALQAVCLGMMFEGKLVYVGTVSNGVSRLLRNEGASAFREKESSPFTGIGPRPGRGENIRWVEPTVLLKTRFLEWTDEGKLRHAQII</sequence>
<organism evidence="6 7">
    <name type="scientific">Desulfosporosinus metallidurans</name>
    <dbReference type="NCBI Taxonomy" id="1888891"/>
    <lineage>
        <taxon>Bacteria</taxon>
        <taxon>Bacillati</taxon>
        <taxon>Bacillota</taxon>
        <taxon>Clostridia</taxon>
        <taxon>Eubacteriales</taxon>
        <taxon>Desulfitobacteriaceae</taxon>
        <taxon>Desulfosporosinus</taxon>
    </lineage>
</organism>
<name>A0A1Q8QPR1_9FIRM</name>
<dbReference type="STRING" id="1888891.DSOL_3643"/>
<proteinExistence type="inferred from homology"/>
<dbReference type="GO" id="GO:0005524">
    <property type="term" value="F:ATP binding"/>
    <property type="evidence" value="ECO:0007669"/>
    <property type="project" value="InterPro"/>
</dbReference>
<evidence type="ECO:0000256" key="4">
    <source>
        <dbReference type="ARBA" id="ARBA00034003"/>
    </source>
</evidence>
<comment type="caution">
    <text evidence="6">The sequence shown here is derived from an EMBL/GenBank/DDBJ whole genome shotgun (WGS) entry which is preliminary data.</text>
</comment>
<keyword evidence="3 6" id="KW-0436">Ligase</keyword>
<dbReference type="Gene3D" id="2.40.50.140">
    <property type="entry name" value="Nucleic acid-binding proteins"/>
    <property type="match status" value="1"/>
</dbReference>
<dbReference type="AlphaFoldDB" id="A0A1Q8QPR1"/>
<feature type="domain" description="ATP-dependent DNA ligase family profile" evidence="5">
    <location>
        <begin position="100"/>
        <end position="235"/>
    </location>
</feature>
<protein>
    <recommendedName>
        <fullName evidence="2">DNA ligase (ATP)</fullName>
        <ecNumber evidence="2">6.5.1.1</ecNumber>
    </recommendedName>
</protein>
<keyword evidence="7" id="KW-1185">Reference proteome</keyword>
<dbReference type="OrthoDB" id="9802472at2"/>
<dbReference type="GO" id="GO:0006281">
    <property type="term" value="P:DNA repair"/>
    <property type="evidence" value="ECO:0007669"/>
    <property type="project" value="InterPro"/>
</dbReference>
<accession>A0A1Q8QPR1</accession>
<comment type="similarity">
    <text evidence="1">Belongs to the ATP-dependent DNA ligase family.</text>
</comment>